<reference evidence="2 3" key="1">
    <citation type="submission" date="2017-03" db="EMBL/GenBank/DDBJ databases">
        <title>Genome of the blue death feigning beetle - Asbolus verrucosus.</title>
        <authorList>
            <person name="Rider S.D."/>
        </authorList>
    </citation>
    <scope>NUCLEOTIDE SEQUENCE [LARGE SCALE GENOMIC DNA]</scope>
    <source>
        <strain evidence="2">Butters</strain>
        <tissue evidence="2">Head and leg muscle</tissue>
    </source>
</reference>
<gene>
    <name evidence="2" type="ORF">BDFB_013050</name>
</gene>
<dbReference type="AlphaFoldDB" id="A0A482VIL6"/>
<protein>
    <submittedName>
        <fullName evidence="2">Uncharacterized protein</fullName>
    </submittedName>
</protein>
<comment type="caution">
    <text evidence="2">The sequence shown here is derived from an EMBL/GenBank/DDBJ whole genome shotgun (WGS) entry which is preliminary data.</text>
</comment>
<keyword evidence="3" id="KW-1185">Reference proteome</keyword>
<name>A0A482VIL6_ASBVE</name>
<evidence type="ECO:0000256" key="1">
    <source>
        <dbReference type="SAM" id="MobiDB-lite"/>
    </source>
</evidence>
<evidence type="ECO:0000313" key="2">
    <source>
        <dbReference type="EMBL" id="RZC32543.1"/>
    </source>
</evidence>
<feature type="non-terminal residue" evidence="2">
    <location>
        <position position="79"/>
    </location>
</feature>
<sequence length="79" mass="9084">MSSLEIVDENGRENGNPETYVNNEENSLNLKEWCGLEKEEMVRVAEAAEKAEILKLQRALLNEEYRLIDEVIYPVTRSG</sequence>
<organism evidence="2 3">
    <name type="scientific">Asbolus verrucosus</name>
    <name type="common">Desert ironclad beetle</name>
    <dbReference type="NCBI Taxonomy" id="1661398"/>
    <lineage>
        <taxon>Eukaryota</taxon>
        <taxon>Metazoa</taxon>
        <taxon>Ecdysozoa</taxon>
        <taxon>Arthropoda</taxon>
        <taxon>Hexapoda</taxon>
        <taxon>Insecta</taxon>
        <taxon>Pterygota</taxon>
        <taxon>Neoptera</taxon>
        <taxon>Endopterygota</taxon>
        <taxon>Coleoptera</taxon>
        <taxon>Polyphaga</taxon>
        <taxon>Cucujiformia</taxon>
        <taxon>Tenebrionidae</taxon>
        <taxon>Pimeliinae</taxon>
        <taxon>Asbolus</taxon>
    </lineage>
</organism>
<dbReference type="EMBL" id="QDEB01096398">
    <property type="protein sequence ID" value="RZC32543.1"/>
    <property type="molecule type" value="Genomic_DNA"/>
</dbReference>
<feature type="region of interest" description="Disordered" evidence="1">
    <location>
        <begin position="1"/>
        <end position="22"/>
    </location>
</feature>
<dbReference type="Proteomes" id="UP000292052">
    <property type="component" value="Unassembled WGS sequence"/>
</dbReference>
<evidence type="ECO:0000313" key="3">
    <source>
        <dbReference type="Proteomes" id="UP000292052"/>
    </source>
</evidence>
<accession>A0A482VIL6</accession>
<proteinExistence type="predicted"/>